<name>A0A379V332_SALET</name>
<reference evidence="2 3" key="1">
    <citation type="submission" date="2018-06" db="EMBL/GenBank/DDBJ databases">
        <authorList>
            <consortium name="Pathogen Informatics"/>
            <person name="Doyle S."/>
        </authorList>
    </citation>
    <scope>NUCLEOTIDE SEQUENCE [LARGE SCALE GENOMIC DNA]</scope>
    <source>
        <strain evidence="2 3">NCTC5798</strain>
    </source>
</reference>
<protein>
    <submittedName>
        <fullName evidence="2">Uncharacterized protein</fullName>
    </submittedName>
</protein>
<evidence type="ECO:0000256" key="1">
    <source>
        <dbReference type="SAM" id="SignalP"/>
    </source>
</evidence>
<sequence>MRKFLLIALCCFPAVTFAKFINPMDFDGSEAQKNEVIEYIKAQVHKDYCESQIDMCQDTTLRVMERENLEAFKRATQAKDKKIMNQVIKDYCLSGVDMCNYATIDMMYKENLKASKQNLEW</sequence>
<feature type="signal peptide" evidence="1">
    <location>
        <begin position="1"/>
        <end position="18"/>
    </location>
</feature>
<organism evidence="2 3">
    <name type="scientific">Salmonella enterica I</name>
    <dbReference type="NCBI Taxonomy" id="59201"/>
    <lineage>
        <taxon>Bacteria</taxon>
        <taxon>Pseudomonadati</taxon>
        <taxon>Pseudomonadota</taxon>
        <taxon>Gammaproteobacteria</taxon>
        <taxon>Enterobacterales</taxon>
        <taxon>Enterobacteriaceae</taxon>
        <taxon>Salmonella</taxon>
    </lineage>
</organism>
<keyword evidence="1" id="KW-0732">Signal</keyword>
<dbReference type="AlphaFoldDB" id="A0A379V332"/>
<dbReference type="Proteomes" id="UP000255534">
    <property type="component" value="Unassembled WGS sequence"/>
</dbReference>
<accession>A0A379V332</accession>
<evidence type="ECO:0000313" key="2">
    <source>
        <dbReference type="EMBL" id="SUG74673.1"/>
    </source>
</evidence>
<gene>
    <name evidence="2" type="ORF">NCTC5798_05993</name>
</gene>
<evidence type="ECO:0000313" key="3">
    <source>
        <dbReference type="Proteomes" id="UP000255534"/>
    </source>
</evidence>
<dbReference type="EMBL" id="UGXK01000001">
    <property type="protein sequence ID" value="SUG74673.1"/>
    <property type="molecule type" value="Genomic_DNA"/>
</dbReference>
<feature type="chain" id="PRO_5016955075" evidence="1">
    <location>
        <begin position="19"/>
        <end position="121"/>
    </location>
</feature>
<proteinExistence type="predicted"/>